<dbReference type="GO" id="GO:0000177">
    <property type="term" value="C:cytoplasmic exosome (RNase complex)"/>
    <property type="evidence" value="ECO:0007669"/>
    <property type="project" value="TreeGrafter"/>
</dbReference>
<dbReference type="GO" id="GO:0071028">
    <property type="term" value="P:nuclear mRNA surveillance"/>
    <property type="evidence" value="ECO:0007669"/>
    <property type="project" value="TreeGrafter"/>
</dbReference>
<protein>
    <recommendedName>
        <fullName evidence="6">Ribosomal RNA-processing protein 42</fullName>
    </recommendedName>
</protein>
<name>A0AAV5SMI6_9BILA</name>
<sequence length="82" mass="8811">VEWGVLATTDGSSRVRFGGTDVLCGVKCELVECEDPLNEMERLVFSVDCSANATPQFIGKGGDKYAEELADALHLAYDNEGP</sequence>
<dbReference type="InterPro" id="IPR027408">
    <property type="entry name" value="PNPase/RNase_PH_dom_sf"/>
</dbReference>
<dbReference type="Gene3D" id="3.30.230.70">
    <property type="entry name" value="GHMP Kinase, N-terminal domain"/>
    <property type="match status" value="1"/>
</dbReference>
<keyword evidence="4" id="KW-0963">Cytoplasm</keyword>
<evidence type="ECO:0000256" key="2">
    <source>
        <dbReference type="ARBA" id="ARBA00004604"/>
    </source>
</evidence>
<keyword evidence="9" id="KW-1185">Reference proteome</keyword>
<evidence type="ECO:0000313" key="8">
    <source>
        <dbReference type="EMBL" id="GMS84581.1"/>
    </source>
</evidence>
<dbReference type="EMBL" id="BTSX01000002">
    <property type="protein sequence ID" value="GMS84581.1"/>
    <property type="molecule type" value="Genomic_DNA"/>
</dbReference>
<comment type="caution">
    <text evidence="8">The sequence shown here is derived from an EMBL/GenBank/DDBJ whole genome shotgun (WGS) entry which is preliminary data.</text>
</comment>
<dbReference type="GO" id="GO:0034475">
    <property type="term" value="P:U4 snRNA 3'-end processing"/>
    <property type="evidence" value="ECO:0007669"/>
    <property type="project" value="TreeGrafter"/>
</dbReference>
<dbReference type="GO" id="GO:0016075">
    <property type="term" value="P:rRNA catabolic process"/>
    <property type="evidence" value="ECO:0007669"/>
    <property type="project" value="TreeGrafter"/>
</dbReference>
<dbReference type="GO" id="GO:0071038">
    <property type="term" value="P:TRAMP-dependent tRNA surveillance pathway"/>
    <property type="evidence" value="ECO:0007669"/>
    <property type="project" value="TreeGrafter"/>
</dbReference>
<dbReference type="GO" id="GO:0000467">
    <property type="term" value="P:exonucleolytic trimming to generate mature 3'-end of 5.8S rRNA from tricistronic rRNA transcript (SSU-rRNA, 5.8S rRNA, LSU-rRNA)"/>
    <property type="evidence" value="ECO:0007669"/>
    <property type="project" value="TreeGrafter"/>
</dbReference>
<dbReference type="PANTHER" id="PTHR11097:SF8">
    <property type="entry name" value="EXOSOME COMPLEX COMPONENT RRP42"/>
    <property type="match status" value="1"/>
</dbReference>
<evidence type="ECO:0000259" key="7">
    <source>
        <dbReference type="Pfam" id="PF01138"/>
    </source>
</evidence>
<dbReference type="Proteomes" id="UP001432027">
    <property type="component" value="Unassembled WGS sequence"/>
</dbReference>
<evidence type="ECO:0000256" key="1">
    <source>
        <dbReference type="ARBA" id="ARBA00004496"/>
    </source>
</evidence>
<evidence type="ECO:0000256" key="3">
    <source>
        <dbReference type="ARBA" id="ARBA00006678"/>
    </source>
</evidence>
<gene>
    <name evidence="8" type="ORF">PENTCL1PPCAC_6756</name>
</gene>
<dbReference type="GO" id="GO:0000176">
    <property type="term" value="C:nuclear exosome (RNase complex)"/>
    <property type="evidence" value="ECO:0007669"/>
    <property type="project" value="TreeGrafter"/>
</dbReference>
<dbReference type="SUPFAM" id="SSF54211">
    <property type="entry name" value="Ribosomal protein S5 domain 2-like"/>
    <property type="match status" value="1"/>
</dbReference>
<keyword evidence="5" id="KW-0271">Exosome</keyword>
<comment type="similarity">
    <text evidence="3">Belongs to the RNase PH family.</text>
</comment>
<feature type="non-terminal residue" evidence="8">
    <location>
        <position position="1"/>
    </location>
</feature>
<evidence type="ECO:0000256" key="5">
    <source>
        <dbReference type="ARBA" id="ARBA00022835"/>
    </source>
</evidence>
<reference evidence="8" key="1">
    <citation type="submission" date="2023-10" db="EMBL/GenBank/DDBJ databases">
        <title>Genome assembly of Pristionchus species.</title>
        <authorList>
            <person name="Yoshida K."/>
            <person name="Sommer R.J."/>
        </authorList>
    </citation>
    <scope>NUCLEOTIDE SEQUENCE</scope>
    <source>
        <strain evidence="8">RS0144</strain>
    </source>
</reference>
<accession>A0AAV5SMI6</accession>
<evidence type="ECO:0000313" key="9">
    <source>
        <dbReference type="Proteomes" id="UP001432027"/>
    </source>
</evidence>
<dbReference type="GO" id="GO:0034473">
    <property type="term" value="P:U1 snRNA 3'-end processing"/>
    <property type="evidence" value="ECO:0007669"/>
    <property type="project" value="TreeGrafter"/>
</dbReference>
<dbReference type="GO" id="GO:0071035">
    <property type="term" value="P:nuclear polyadenylation-dependent rRNA catabolic process"/>
    <property type="evidence" value="ECO:0007669"/>
    <property type="project" value="TreeGrafter"/>
</dbReference>
<dbReference type="InterPro" id="IPR050590">
    <property type="entry name" value="Exosome_comp_Rrp42_subfam"/>
</dbReference>
<dbReference type="GO" id="GO:0035925">
    <property type="term" value="F:mRNA 3'-UTR AU-rich region binding"/>
    <property type="evidence" value="ECO:0007669"/>
    <property type="project" value="TreeGrafter"/>
</dbReference>
<dbReference type="GO" id="GO:0034476">
    <property type="term" value="P:U5 snRNA 3'-end processing"/>
    <property type="evidence" value="ECO:0007669"/>
    <property type="project" value="TreeGrafter"/>
</dbReference>
<proteinExistence type="inferred from homology"/>
<evidence type="ECO:0000256" key="4">
    <source>
        <dbReference type="ARBA" id="ARBA00022490"/>
    </source>
</evidence>
<dbReference type="AlphaFoldDB" id="A0AAV5SMI6"/>
<dbReference type="PANTHER" id="PTHR11097">
    <property type="entry name" value="EXOSOME COMPLEX EXONUCLEASE RIBOSOMAL RNA PROCESSING PROTEIN"/>
    <property type="match status" value="1"/>
</dbReference>
<evidence type="ECO:0000256" key="6">
    <source>
        <dbReference type="ARBA" id="ARBA00042523"/>
    </source>
</evidence>
<dbReference type="InterPro" id="IPR020568">
    <property type="entry name" value="Ribosomal_Su5_D2-typ_SF"/>
</dbReference>
<feature type="domain" description="Exoribonuclease phosphorolytic" evidence="7">
    <location>
        <begin position="2"/>
        <end position="74"/>
    </location>
</feature>
<organism evidence="8 9">
    <name type="scientific">Pristionchus entomophagus</name>
    <dbReference type="NCBI Taxonomy" id="358040"/>
    <lineage>
        <taxon>Eukaryota</taxon>
        <taxon>Metazoa</taxon>
        <taxon>Ecdysozoa</taxon>
        <taxon>Nematoda</taxon>
        <taxon>Chromadorea</taxon>
        <taxon>Rhabditida</taxon>
        <taxon>Rhabditina</taxon>
        <taxon>Diplogasteromorpha</taxon>
        <taxon>Diplogasteroidea</taxon>
        <taxon>Neodiplogasteridae</taxon>
        <taxon>Pristionchus</taxon>
    </lineage>
</organism>
<comment type="subcellular location">
    <subcellularLocation>
        <location evidence="1">Cytoplasm</location>
    </subcellularLocation>
    <subcellularLocation>
        <location evidence="2">Nucleus</location>
        <location evidence="2">Nucleolus</location>
    </subcellularLocation>
</comment>
<dbReference type="InterPro" id="IPR001247">
    <property type="entry name" value="ExoRNase_PH_dom1"/>
</dbReference>
<dbReference type="GO" id="GO:0005730">
    <property type="term" value="C:nucleolus"/>
    <property type="evidence" value="ECO:0007669"/>
    <property type="project" value="UniProtKB-SubCell"/>
</dbReference>
<dbReference type="Pfam" id="PF01138">
    <property type="entry name" value="RNase_PH"/>
    <property type="match status" value="1"/>
</dbReference>